<feature type="compositionally biased region" description="Polar residues" evidence="7">
    <location>
        <begin position="82"/>
        <end position="98"/>
    </location>
</feature>
<reference evidence="9 10" key="1">
    <citation type="submission" date="2017-12" db="EMBL/GenBank/DDBJ databases">
        <title>Hemimetabolous genomes reveal molecular basis of termite eusociality.</title>
        <authorList>
            <person name="Harrison M.C."/>
            <person name="Jongepier E."/>
            <person name="Robertson H.M."/>
            <person name="Arning N."/>
            <person name="Bitard-Feildel T."/>
            <person name="Chao H."/>
            <person name="Childers C.P."/>
            <person name="Dinh H."/>
            <person name="Doddapaneni H."/>
            <person name="Dugan S."/>
            <person name="Gowin J."/>
            <person name="Greiner C."/>
            <person name="Han Y."/>
            <person name="Hu H."/>
            <person name="Hughes D.S.T."/>
            <person name="Huylmans A.-K."/>
            <person name="Kemena C."/>
            <person name="Kremer L.P.M."/>
            <person name="Lee S.L."/>
            <person name="Lopez-Ezquerra A."/>
            <person name="Mallet L."/>
            <person name="Monroy-Kuhn J.M."/>
            <person name="Moser A."/>
            <person name="Murali S.C."/>
            <person name="Muzny D.M."/>
            <person name="Otani S."/>
            <person name="Piulachs M.-D."/>
            <person name="Poelchau M."/>
            <person name="Qu J."/>
            <person name="Schaub F."/>
            <person name="Wada-Katsumata A."/>
            <person name="Worley K.C."/>
            <person name="Xie Q."/>
            <person name="Ylla G."/>
            <person name="Poulsen M."/>
            <person name="Gibbs R.A."/>
            <person name="Schal C."/>
            <person name="Richards S."/>
            <person name="Belles X."/>
            <person name="Korb J."/>
            <person name="Bornberg-Bauer E."/>
        </authorList>
    </citation>
    <scope>NUCLEOTIDE SEQUENCE [LARGE SCALE GENOMIC DNA]</scope>
    <source>
        <tissue evidence="9">Whole body</tissue>
    </source>
</reference>
<evidence type="ECO:0000313" key="9">
    <source>
        <dbReference type="EMBL" id="PNF38601.1"/>
    </source>
</evidence>
<dbReference type="GO" id="GO:0005634">
    <property type="term" value="C:nucleus"/>
    <property type="evidence" value="ECO:0007669"/>
    <property type="project" value="UniProtKB-SubCell"/>
</dbReference>
<feature type="domain" description="Fork-head" evidence="8">
    <location>
        <begin position="104"/>
        <end position="193"/>
    </location>
</feature>
<evidence type="ECO:0000256" key="3">
    <source>
        <dbReference type="ARBA" id="ARBA00023125"/>
    </source>
</evidence>
<dbReference type="InterPro" id="IPR001766">
    <property type="entry name" value="Fork_head_dom"/>
</dbReference>
<keyword evidence="2" id="KW-0805">Transcription regulation</keyword>
<sequence>MCSKRRRVERNGSDTESNSFPTGLEVLVFNGEWDTAETVPSIIGEMCSVTLPNLDALNEFCVPCSESSRSEISTEDDYSHVNVKTEQPSAKQRETNPSYPGFMKPPFTYTELIQQALKEKGELTASEIYKWISEHFPFYKPDDDRWKNSVRHNLSISPHFQKGNKAPNGVGHLWVLAESNKYFQTVEKMKQHFKRFLAATVTTHEVQEATASIQSNNESQDLHNELLLSIEAENSQLFQGTSSYTLPLSPLQRISLEQSAEEILSGVKKDVQVQYLVPVNEESLSKKDFLNPLSREEVVEESGLLGQVGDIGSSNLALTTYESDIITLEFPLPDDTDFQYSELISLPLEL</sequence>
<dbReference type="PANTHER" id="PTHR13962">
    <property type="entry name" value="FORKHEAD BOX PROTEIN N3-LIKE PROTEIN-RELATED"/>
    <property type="match status" value="1"/>
</dbReference>
<feature type="region of interest" description="Disordered" evidence="7">
    <location>
        <begin position="73"/>
        <end position="100"/>
    </location>
</feature>
<evidence type="ECO:0000256" key="4">
    <source>
        <dbReference type="ARBA" id="ARBA00023163"/>
    </source>
</evidence>
<keyword evidence="5 6" id="KW-0539">Nucleus</keyword>
<comment type="subcellular location">
    <subcellularLocation>
        <location evidence="1 6">Nucleus</location>
    </subcellularLocation>
</comment>
<dbReference type="Pfam" id="PF00250">
    <property type="entry name" value="Forkhead"/>
    <property type="match status" value="1"/>
</dbReference>
<dbReference type="FunCoup" id="A0A2J7RCN7">
    <property type="interactions" value="1"/>
</dbReference>
<keyword evidence="4" id="KW-0804">Transcription</keyword>
<accession>A0A2J7RCN7</accession>
<dbReference type="CDD" id="cd00059">
    <property type="entry name" value="FH_FOX"/>
    <property type="match status" value="1"/>
</dbReference>
<keyword evidence="10" id="KW-1185">Reference proteome</keyword>
<dbReference type="OrthoDB" id="5954824at2759"/>
<proteinExistence type="predicted"/>
<dbReference type="InterPro" id="IPR047119">
    <property type="entry name" value="FOXN2/3-like"/>
</dbReference>
<feature type="region of interest" description="Disordered" evidence="7">
    <location>
        <begin position="1"/>
        <end position="21"/>
    </location>
</feature>
<name>A0A2J7RCN7_9NEOP</name>
<dbReference type="EMBL" id="NEVH01005885">
    <property type="protein sequence ID" value="PNF38601.1"/>
    <property type="molecule type" value="Genomic_DNA"/>
</dbReference>
<dbReference type="InParanoid" id="A0A2J7RCN7"/>
<dbReference type="SMART" id="SM00339">
    <property type="entry name" value="FH"/>
    <property type="match status" value="1"/>
</dbReference>
<evidence type="ECO:0000256" key="2">
    <source>
        <dbReference type="ARBA" id="ARBA00023015"/>
    </source>
</evidence>
<evidence type="ECO:0000256" key="6">
    <source>
        <dbReference type="PROSITE-ProRule" id="PRU00089"/>
    </source>
</evidence>
<dbReference type="Proteomes" id="UP000235965">
    <property type="component" value="Unassembled WGS sequence"/>
</dbReference>
<feature type="DNA-binding region" description="Fork-head" evidence="6">
    <location>
        <begin position="104"/>
        <end position="193"/>
    </location>
</feature>
<dbReference type="PROSITE" id="PS00658">
    <property type="entry name" value="FORK_HEAD_2"/>
    <property type="match status" value="1"/>
</dbReference>
<dbReference type="PRINTS" id="PR00053">
    <property type="entry name" value="FORKHEAD"/>
</dbReference>
<evidence type="ECO:0000256" key="1">
    <source>
        <dbReference type="ARBA" id="ARBA00004123"/>
    </source>
</evidence>
<protein>
    <recommendedName>
        <fullName evidence="8">Fork-head domain-containing protein</fullName>
    </recommendedName>
</protein>
<dbReference type="PANTHER" id="PTHR13962:SF17">
    <property type="entry name" value="FORKHEAD BOX PROTEIN N4"/>
    <property type="match status" value="1"/>
</dbReference>
<gene>
    <name evidence="9" type="ORF">B7P43_G03944</name>
</gene>
<evidence type="ECO:0000259" key="8">
    <source>
        <dbReference type="PROSITE" id="PS50039"/>
    </source>
</evidence>
<evidence type="ECO:0000313" key="10">
    <source>
        <dbReference type="Proteomes" id="UP000235965"/>
    </source>
</evidence>
<evidence type="ECO:0000256" key="5">
    <source>
        <dbReference type="ARBA" id="ARBA00023242"/>
    </source>
</evidence>
<dbReference type="GO" id="GO:0000987">
    <property type="term" value="F:cis-regulatory region sequence-specific DNA binding"/>
    <property type="evidence" value="ECO:0007669"/>
    <property type="project" value="TreeGrafter"/>
</dbReference>
<evidence type="ECO:0000256" key="7">
    <source>
        <dbReference type="SAM" id="MobiDB-lite"/>
    </source>
</evidence>
<dbReference type="STRING" id="105785.A0A2J7RCN7"/>
<comment type="caution">
    <text evidence="9">The sequence shown here is derived from an EMBL/GenBank/DDBJ whole genome shotgun (WGS) entry which is preliminary data.</text>
</comment>
<dbReference type="InterPro" id="IPR036390">
    <property type="entry name" value="WH_DNA-bd_sf"/>
</dbReference>
<dbReference type="PROSITE" id="PS50039">
    <property type="entry name" value="FORK_HEAD_3"/>
    <property type="match status" value="1"/>
</dbReference>
<organism evidence="9 10">
    <name type="scientific">Cryptotermes secundus</name>
    <dbReference type="NCBI Taxonomy" id="105785"/>
    <lineage>
        <taxon>Eukaryota</taxon>
        <taxon>Metazoa</taxon>
        <taxon>Ecdysozoa</taxon>
        <taxon>Arthropoda</taxon>
        <taxon>Hexapoda</taxon>
        <taxon>Insecta</taxon>
        <taxon>Pterygota</taxon>
        <taxon>Neoptera</taxon>
        <taxon>Polyneoptera</taxon>
        <taxon>Dictyoptera</taxon>
        <taxon>Blattodea</taxon>
        <taxon>Blattoidea</taxon>
        <taxon>Termitoidae</taxon>
        <taxon>Kalotermitidae</taxon>
        <taxon>Cryptotermitinae</taxon>
        <taxon>Cryptotermes</taxon>
    </lineage>
</organism>
<dbReference type="Gene3D" id="1.10.10.10">
    <property type="entry name" value="Winged helix-like DNA-binding domain superfamily/Winged helix DNA-binding domain"/>
    <property type="match status" value="1"/>
</dbReference>
<dbReference type="InterPro" id="IPR036388">
    <property type="entry name" value="WH-like_DNA-bd_sf"/>
</dbReference>
<keyword evidence="3 6" id="KW-0238">DNA-binding</keyword>
<dbReference type="AlphaFoldDB" id="A0A2J7RCN7"/>
<dbReference type="InterPro" id="IPR030456">
    <property type="entry name" value="TF_fork_head_CS_2"/>
</dbReference>
<dbReference type="SUPFAM" id="SSF46785">
    <property type="entry name" value="Winged helix' DNA-binding domain"/>
    <property type="match status" value="1"/>
</dbReference>
<dbReference type="GO" id="GO:0003700">
    <property type="term" value="F:DNA-binding transcription factor activity"/>
    <property type="evidence" value="ECO:0007669"/>
    <property type="project" value="InterPro"/>
</dbReference>